<reference evidence="6" key="1">
    <citation type="journal article" date="2014" name="PLoS Negl. Trop. Dis.">
        <title>Identification and characterization of seminal fluid proteins in the Asian tiger mosquito, Aedes albopictus.</title>
        <authorList>
            <person name="Boes K.E."/>
            <person name="Ribeiro J.M."/>
            <person name="Wong A."/>
            <person name="Harrington L.C."/>
            <person name="Wolfner M.F."/>
            <person name="Sirot L.K."/>
        </authorList>
    </citation>
    <scope>NUCLEOTIDE SEQUENCE</scope>
    <source>
        <tissue evidence="6">Reproductive organs</tissue>
    </source>
</reference>
<name>A0A023EDG8_AEDAL</name>
<organism evidence="6">
    <name type="scientific">Aedes albopictus</name>
    <name type="common">Asian tiger mosquito</name>
    <name type="synonym">Stegomyia albopicta</name>
    <dbReference type="NCBI Taxonomy" id="7160"/>
    <lineage>
        <taxon>Eukaryota</taxon>
        <taxon>Metazoa</taxon>
        <taxon>Ecdysozoa</taxon>
        <taxon>Arthropoda</taxon>
        <taxon>Hexapoda</taxon>
        <taxon>Insecta</taxon>
        <taxon>Pterygota</taxon>
        <taxon>Neoptera</taxon>
        <taxon>Endopterygota</taxon>
        <taxon>Diptera</taxon>
        <taxon>Nematocera</taxon>
        <taxon>Culicoidea</taxon>
        <taxon>Culicidae</taxon>
        <taxon>Culicinae</taxon>
        <taxon>Aedini</taxon>
        <taxon>Aedes</taxon>
        <taxon>Stegomyia</taxon>
    </lineage>
</organism>
<comment type="subcellular location">
    <subcellularLocation>
        <location evidence="1">Membrane</location>
        <topology evidence="1">Single-pass membrane protein</topology>
    </subcellularLocation>
</comment>
<keyword evidence="4 5" id="KW-0472">Membrane</keyword>
<keyword evidence="2 5" id="KW-0812">Transmembrane</keyword>
<keyword evidence="3 5" id="KW-1133">Transmembrane helix</keyword>
<evidence type="ECO:0000256" key="4">
    <source>
        <dbReference type="ARBA" id="ARBA00023136"/>
    </source>
</evidence>
<protein>
    <submittedName>
        <fullName evidence="6">Uncharacterized protein</fullName>
    </submittedName>
</protein>
<evidence type="ECO:0000256" key="3">
    <source>
        <dbReference type="ARBA" id="ARBA00022989"/>
    </source>
</evidence>
<evidence type="ECO:0000256" key="5">
    <source>
        <dbReference type="SAM" id="Phobius"/>
    </source>
</evidence>
<dbReference type="GO" id="GO:0016020">
    <property type="term" value="C:membrane"/>
    <property type="evidence" value="ECO:0007669"/>
    <property type="project" value="UniProtKB-SubCell"/>
</dbReference>
<proteinExistence type="evidence at transcript level"/>
<sequence>MKKQAKNLLLDKLHRGVVYTCIGLTLYGSYMLGQRFYRYFTVIKPARLAEEQRMLETGAGPGPLVSADKAPTLRLNKADEECTLK</sequence>
<dbReference type="AlphaFoldDB" id="A0A023EDG8"/>
<feature type="transmembrane region" description="Helical" evidence="5">
    <location>
        <begin position="16"/>
        <end position="33"/>
    </location>
</feature>
<evidence type="ECO:0000256" key="1">
    <source>
        <dbReference type="ARBA" id="ARBA00004167"/>
    </source>
</evidence>
<dbReference type="VEuPathDB" id="VectorBase:AALF022666"/>
<dbReference type="VEuPathDB" id="VectorBase:AALFPA_063209"/>
<dbReference type="InterPro" id="IPR029208">
    <property type="entry name" value="COX14"/>
</dbReference>
<dbReference type="VEuPathDB" id="VectorBase:AALC636_011824"/>
<dbReference type="Pfam" id="PF14880">
    <property type="entry name" value="COX14"/>
    <property type="match status" value="1"/>
</dbReference>
<evidence type="ECO:0000256" key="2">
    <source>
        <dbReference type="ARBA" id="ARBA00022692"/>
    </source>
</evidence>
<accession>A0A023EDG8</accession>
<evidence type="ECO:0000313" key="6">
    <source>
        <dbReference type="EMBL" id="JAC06925.1"/>
    </source>
</evidence>
<dbReference type="EMBL" id="GAPW01006673">
    <property type="protein sequence ID" value="JAC06925.1"/>
    <property type="molecule type" value="mRNA"/>
</dbReference>